<evidence type="ECO:0000259" key="2">
    <source>
        <dbReference type="Pfam" id="PF01266"/>
    </source>
</evidence>
<evidence type="ECO:0000313" key="3">
    <source>
        <dbReference type="EMBL" id="GAA1606338.1"/>
    </source>
</evidence>
<dbReference type="RefSeq" id="WP_344241291.1">
    <property type="nucleotide sequence ID" value="NZ_BAAAPH010000038.1"/>
</dbReference>
<organism evidence="3 4">
    <name type="scientific">Kribbella hippodromi</name>
    <dbReference type="NCBI Taxonomy" id="434347"/>
    <lineage>
        <taxon>Bacteria</taxon>
        <taxon>Bacillati</taxon>
        <taxon>Actinomycetota</taxon>
        <taxon>Actinomycetes</taxon>
        <taxon>Propionibacteriales</taxon>
        <taxon>Kribbellaceae</taxon>
        <taxon>Kribbella</taxon>
    </lineage>
</organism>
<dbReference type="InterPro" id="IPR036188">
    <property type="entry name" value="FAD/NAD-bd_sf"/>
</dbReference>
<sequence>MPGLPESPLPESPLPGSAFPESADVVIVGGGVMGTSIAFHLAEAGVERVVLLEMNELGSGSTCKAAGGVRANFSDEVNIALGARSLDAFARFRVRPGQEIDLQTVGYLFLLETAEQLELFRESTRLQNSLGQPTRMIDVDEAVALAPIVAPEGLVGACFSPTGGHCTPESVVLGYATAARRLGARLISGCEVLAIDAVGNQLTAISTSLGTIRTSTVICAAGAWSGRIGAMVGVELPVTPLRRQIVVTEGIPDLPADLPMTIDFGSTFYFHREGPGLLVGMSDPDEVPGFDVARTDAWIPRLIDAMARRAPSLLDVGMTGGWAGLYEVTPDHNALIGEADMARFLYATGFSGHGFLQGPAVGETIRDLYLGRTPPVDIGPLSADRFRSAQVRSEQNIV</sequence>
<keyword evidence="4" id="KW-1185">Reference proteome</keyword>
<dbReference type="SUPFAM" id="SSF54373">
    <property type="entry name" value="FAD-linked reductases, C-terminal domain"/>
    <property type="match status" value="1"/>
</dbReference>
<evidence type="ECO:0000313" key="4">
    <source>
        <dbReference type="Proteomes" id="UP001501705"/>
    </source>
</evidence>
<dbReference type="Gene3D" id="3.30.9.10">
    <property type="entry name" value="D-Amino Acid Oxidase, subunit A, domain 2"/>
    <property type="match status" value="1"/>
</dbReference>
<accession>A0ABN2EFU4</accession>
<dbReference type="EMBL" id="BAAAPH010000038">
    <property type="protein sequence ID" value="GAA1606338.1"/>
    <property type="molecule type" value="Genomic_DNA"/>
</dbReference>
<dbReference type="Proteomes" id="UP001501705">
    <property type="component" value="Unassembled WGS sequence"/>
</dbReference>
<protein>
    <submittedName>
        <fullName evidence="3">FAD-binding oxidoreductase</fullName>
    </submittedName>
</protein>
<name>A0ABN2EFU4_9ACTN</name>
<evidence type="ECO:0000256" key="1">
    <source>
        <dbReference type="ARBA" id="ARBA00023002"/>
    </source>
</evidence>
<dbReference type="SUPFAM" id="SSF51905">
    <property type="entry name" value="FAD/NAD(P)-binding domain"/>
    <property type="match status" value="1"/>
</dbReference>
<gene>
    <name evidence="3" type="ORF">GCM10009804_73030</name>
</gene>
<proteinExistence type="predicted"/>
<dbReference type="PANTHER" id="PTHR13847">
    <property type="entry name" value="SARCOSINE DEHYDROGENASE-RELATED"/>
    <property type="match status" value="1"/>
</dbReference>
<reference evidence="3 4" key="1">
    <citation type="journal article" date="2019" name="Int. J. Syst. Evol. Microbiol.">
        <title>The Global Catalogue of Microorganisms (GCM) 10K type strain sequencing project: providing services to taxonomists for standard genome sequencing and annotation.</title>
        <authorList>
            <consortium name="The Broad Institute Genomics Platform"/>
            <consortium name="The Broad Institute Genome Sequencing Center for Infectious Disease"/>
            <person name="Wu L."/>
            <person name="Ma J."/>
        </authorList>
    </citation>
    <scope>NUCLEOTIDE SEQUENCE [LARGE SCALE GENOMIC DNA]</scope>
    <source>
        <strain evidence="3 4">JCM 15572</strain>
    </source>
</reference>
<feature type="domain" description="FAD dependent oxidoreductase" evidence="2">
    <location>
        <begin position="24"/>
        <end position="367"/>
    </location>
</feature>
<dbReference type="InterPro" id="IPR006076">
    <property type="entry name" value="FAD-dep_OxRdtase"/>
</dbReference>
<dbReference type="Pfam" id="PF01266">
    <property type="entry name" value="DAO"/>
    <property type="match status" value="1"/>
</dbReference>
<comment type="caution">
    <text evidence="3">The sequence shown here is derived from an EMBL/GenBank/DDBJ whole genome shotgun (WGS) entry which is preliminary data.</text>
</comment>
<dbReference type="PANTHER" id="PTHR13847:SF287">
    <property type="entry name" value="FAD-DEPENDENT OXIDOREDUCTASE DOMAIN-CONTAINING PROTEIN 1"/>
    <property type="match status" value="1"/>
</dbReference>
<dbReference type="Gene3D" id="3.50.50.60">
    <property type="entry name" value="FAD/NAD(P)-binding domain"/>
    <property type="match status" value="1"/>
</dbReference>
<keyword evidence="1" id="KW-0560">Oxidoreductase</keyword>